<dbReference type="AlphaFoldDB" id="A0A2S8FPP3"/>
<evidence type="ECO:0000259" key="1">
    <source>
        <dbReference type="PROSITE" id="PS51819"/>
    </source>
</evidence>
<dbReference type="OrthoDB" id="9795306at2"/>
<dbReference type="InterPro" id="IPR029068">
    <property type="entry name" value="Glyas_Bleomycin-R_OHBP_Dase"/>
</dbReference>
<evidence type="ECO:0000313" key="3">
    <source>
        <dbReference type="Proteomes" id="UP000239388"/>
    </source>
</evidence>
<protein>
    <submittedName>
        <fullName evidence="2">VOC family protein</fullName>
    </submittedName>
</protein>
<organism evidence="2 3">
    <name type="scientific">Blastopirellula marina</name>
    <dbReference type="NCBI Taxonomy" id="124"/>
    <lineage>
        <taxon>Bacteria</taxon>
        <taxon>Pseudomonadati</taxon>
        <taxon>Planctomycetota</taxon>
        <taxon>Planctomycetia</taxon>
        <taxon>Pirellulales</taxon>
        <taxon>Pirellulaceae</taxon>
        <taxon>Blastopirellula</taxon>
    </lineage>
</organism>
<dbReference type="Gene3D" id="3.30.720.120">
    <property type="match status" value="1"/>
</dbReference>
<comment type="caution">
    <text evidence="2">The sequence shown here is derived from an EMBL/GenBank/DDBJ whole genome shotgun (WGS) entry which is preliminary data.</text>
</comment>
<dbReference type="Gene3D" id="3.30.720.110">
    <property type="match status" value="1"/>
</dbReference>
<dbReference type="PANTHER" id="PTHR34109:SF1">
    <property type="entry name" value="VOC DOMAIN-CONTAINING PROTEIN"/>
    <property type="match status" value="1"/>
</dbReference>
<dbReference type="Proteomes" id="UP000239388">
    <property type="component" value="Unassembled WGS sequence"/>
</dbReference>
<dbReference type="InterPro" id="IPR037523">
    <property type="entry name" value="VOC_core"/>
</dbReference>
<dbReference type="Pfam" id="PF00903">
    <property type="entry name" value="Glyoxalase"/>
    <property type="match status" value="1"/>
</dbReference>
<dbReference type="InterPro" id="IPR004360">
    <property type="entry name" value="Glyas_Fos-R_dOase_dom"/>
</dbReference>
<evidence type="ECO:0000313" key="2">
    <source>
        <dbReference type="EMBL" id="PQO33990.1"/>
    </source>
</evidence>
<dbReference type="SUPFAM" id="SSF54593">
    <property type="entry name" value="Glyoxalase/Bleomycin resistance protein/Dihydroxybiphenyl dioxygenase"/>
    <property type="match status" value="1"/>
</dbReference>
<gene>
    <name evidence="2" type="ORF">C5Y98_17405</name>
</gene>
<accession>A0A2S8FPP3</accession>
<dbReference type="PROSITE" id="PS51819">
    <property type="entry name" value="VOC"/>
    <property type="match status" value="1"/>
</dbReference>
<name>A0A2S8FPP3_9BACT</name>
<sequence length="157" mass="17222">MTQEIPPGRDGLIPHLVCDPCSEAADFYKEAFGAIEKFRLPMEGSTKLMHCEMTIDGKSFFMADDFPDYCDGKSQSPKSLGGTPVTIHRYVPDCDAAVAQAEKAGATVKMPPTDMFWGDRYGVVIDPFGHTWSFATFQREVSPEELGEAMKNMGSPG</sequence>
<dbReference type="CDD" id="cd07246">
    <property type="entry name" value="VOC_like"/>
    <property type="match status" value="1"/>
</dbReference>
<proteinExistence type="predicted"/>
<reference evidence="2 3" key="1">
    <citation type="submission" date="2018-02" db="EMBL/GenBank/DDBJ databases">
        <title>Comparative genomes isolates from brazilian mangrove.</title>
        <authorList>
            <person name="Araujo J.E."/>
            <person name="Taketani R.G."/>
            <person name="Silva M.C.P."/>
            <person name="Loureco M.V."/>
            <person name="Andreote F.D."/>
        </authorList>
    </citation>
    <scope>NUCLEOTIDE SEQUENCE [LARGE SCALE GENOMIC DNA]</scope>
    <source>
        <strain evidence="2 3">NAP PRIS-MGV</strain>
    </source>
</reference>
<feature type="domain" description="VOC" evidence="1">
    <location>
        <begin position="8"/>
        <end position="137"/>
    </location>
</feature>
<dbReference type="PANTHER" id="PTHR34109">
    <property type="entry name" value="BNAUNNG04460D PROTEIN-RELATED"/>
    <property type="match status" value="1"/>
</dbReference>
<dbReference type="EMBL" id="PUIB01000017">
    <property type="protein sequence ID" value="PQO33990.1"/>
    <property type="molecule type" value="Genomic_DNA"/>
</dbReference>
<dbReference type="RefSeq" id="WP_105355894.1">
    <property type="nucleotide sequence ID" value="NZ_PUIB01000017.1"/>
</dbReference>